<dbReference type="SUPFAM" id="SSF52218">
    <property type="entry name" value="Flavoproteins"/>
    <property type="match status" value="1"/>
</dbReference>
<evidence type="ECO:0000256" key="3">
    <source>
        <dbReference type="ARBA" id="ARBA00023002"/>
    </source>
</evidence>
<keyword evidence="1" id="KW-0285">Flavoprotein</keyword>
<dbReference type="EMBL" id="JABBNB010000002">
    <property type="protein sequence ID" value="NMO00091.1"/>
    <property type="molecule type" value="Genomic_DNA"/>
</dbReference>
<dbReference type="InterPro" id="IPR005025">
    <property type="entry name" value="FMN_Rdtase-like_dom"/>
</dbReference>
<dbReference type="InterPro" id="IPR051814">
    <property type="entry name" value="NAD(P)H-dep_FMN_reductase"/>
</dbReference>
<evidence type="ECO:0000256" key="2">
    <source>
        <dbReference type="ARBA" id="ARBA00022643"/>
    </source>
</evidence>
<dbReference type="RefSeq" id="WP_170192611.1">
    <property type="nucleotide sequence ID" value="NZ_JABBNB010000002.1"/>
</dbReference>
<feature type="domain" description="NADPH-dependent FMN reductase-like" evidence="4">
    <location>
        <begin position="1"/>
        <end position="152"/>
    </location>
</feature>
<gene>
    <name evidence="5" type="ORF">HH308_02550</name>
</gene>
<name>A0A848KV77_9ACTN</name>
<dbReference type="PANTHER" id="PTHR43408">
    <property type="entry name" value="FMN REDUCTASE (NADPH)"/>
    <property type="match status" value="1"/>
</dbReference>
<dbReference type="Gene3D" id="3.40.50.360">
    <property type="match status" value="1"/>
</dbReference>
<dbReference type="Pfam" id="PF03358">
    <property type="entry name" value="FMN_red"/>
    <property type="match status" value="1"/>
</dbReference>
<keyword evidence="2" id="KW-0288">FMN</keyword>
<dbReference type="PANTHER" id="PTHR43408:SF2">
    <property type="entry name" value="FMN REDUCTASE (NADPH)"/>
    <property type="match status" value="1"/>
</dbReference>
<dbReference type="Proteomes" id="UP000550729">
    <property type="component" value="Unassembled WGS sequence"/>
</dbReference>
<sequence length="215" mass="22168">MKLVVVNAGLSNPSSTRLLADRLAADVVEAVAAQGDLTSTTVLELRDLAVDIANSLTSGFGVGQVKNALDAVYGADALIVATPVFNASYSGLFKSFFDLVDVDRMAGKPVLIAATGGSERHSMVLDHALRPLFSYLRAVVMPTGVYAASQDWAGNTGDTALLSDRIRRAATELARAVGMGDTDTASIAPSANEAASYDSAVESAGISNFAKLLGG</sequence>
<dbReference type="InterPro" id="IPR029039">
    <property type="entry name" value="Flavoprotein-like_sf"/>
</dbReference>
<accession>A0A848KV77</accession>
<evidence type="ECO:0000313" key="5">
    <source>
        <dbReference type="EMBL" id="NMO00091.1"/>
    </source>
</evidence>
<dbReference type="InterPro" id="IPR023932">
    <property type="entry name" value="CE1759_FMN_reduct"/>
</dbReference>
<evidence type="ECO:0000313" key="6">
    <source>
        <dbReference type="Proteomes" id="UP000550729"/>
    </source>
</evidence>
<comment type="caution">
    <text evidence="5">The sequence shown here is derived from an EMBL/GenBank/DDBJ whole genome shotgun (WGS) entry which is preliminary data.</text>
</comment>
<organism evidence="5 6">
    <name type="scientific">Gordonia asplenii</name>
    <dbReference type="NCBI Taxonomy" id="2725283"/>
    <lineage>
        <taxon>Bacteria</taxon>
        <taxon>Bacillati</taxon>
        <taxon>Actinomycetota</taxon>
        <taxon>Actinomycetes</taxon>
        <taxon>Mycobacteriales</taxon>
        <taxon>Gordoniaceae</taxon>
        <taxon>Gordonia</taxon>
    </lineage>
</organism>
<keyword evidence="6" id="KW-1185">Reference proteome</keyword>
<dbReference type="NCBIfam" id="TIGR04037">
    <property type="entry name" value="LLM_duo_CE1759"/>
    <property type="match status" value="1"/>
</dbReference>
<evidence type="ECO:0000256" key="1">
    <source>
        <dbReference type="ARBA" id="ARBA00022630"/>
    </source>
</evidence>
<dbReference type="GO" id="GO:0016491">
    <property type="term" value="F:oxidoreductase activity"/>
    <property type="evidence" value="ECO:0007669"/>
    <property type="project" value="UniProtKB-KW"/>
</dbReference>
<protein>
    <submittedName>
        <fullName evidence="5">FMN reductase</fullName>
    </submittedName>
</protein>
<evidence type="ECO:0000259" key="4">
    <source>
        <dbReference type="Pfam" id="PF03358"/>
    </source>
</evidence>
<reference evidence="5 6" key="1">
    <citation type="submission" date="2020-04" db="EMBL/GenBank/DDBJ databases">
        <title>Gordonia sp. nov. TBRC 11910.</title>
        <authorList>
            <person name="Suriyachadkun C."/>
        </authorList>
    </citation>
    <scope>NUCLEOTIDE SEQUENCE [LARGE SCALE GENOMIC DNA]</scope>
    <source>
        <strain evidence="5 6">TBRC 11910</strain>
    </source>
</reference>
<proteinExistence type="predicted"/>
<keyword evidence="3" id="KW-0560">Oxidoreductase</keyword>
<dbReference type="AlphaFoldDB" id="A0A848KV77"/>